<dbReference type="EMBL" id="UHID01000008">
    <property type="protein sequence ID" value="SUP61980.1"/>
    <property type="molecule type" value="Genomic_DNA"/>
</dbReference>
<feature type="transmembrane region" description="Helical" evidence="1">
    <location>
        <begin position="163"/>
        <end position="187"/>
    </location>
</feature>
<evidence type="ECO:0000313" key="3">
    <source>
        <dbReference type="Proteomes" id="UP000254150"/>
    </source>
</evidence>
<keyword evidence="1" id="KW-0812">Transmembrane</keyword>
<dbReference type="AlphaFoldDB" id="A0A380P9T8"/>
<gene>
    <name evidence="2" type="ORF">NCTC7807_05139</name>
</gene>
<keyword evidence="1" id="KW-0472">Membrane</keyword>
<name>A0A380P9T8_STRGR</name>
<dbReference type="Proteomes" id="UP000254150">
    <property type="component" value="Unassembled WGS sequence"/>
</dbReference>
<accession>A0A380P9T8</accession>
<sequence length="200" mass="20878">MTFKGPGGLARPTREPFTEGHLAVGVVEEAIEDGPSEVQGPDMLIIGADAHGHGALRRRVTCPLPLPGSGRGLVGRAVGIRHRTHDPDDMDDVRVVRWPVEVGRTLQRCRAGLEGPGAGRARAWRLLAQCSALVSVAGILLTVVSLIVLVSTAGGLFAELPAWFRPGAVLAASAGAALLGPLIFAFCDSRETAALSRSRG</sequence>
<feature type="transmembrane region" description="Helical" evidence="1">
    <location>
        <begin position="132"/>
        <end position="157"/>
    </location>
</feature>
<evidence type="ECO:0000313" key="2">
    <source>
        <dbReference type="EMBL" id="SUP61980.1"/>
    </source>
</evidence>
<keyword evidence="1" id="KW-1133">Transmembrane helix</keyword>
<reference evidence="2 3" key="1">
    <citation type="submission" date="2018-06" db="EMBL/GenBank/DDBJ databases">
        <authorList>
            <consortium name="Pathogen Informatics"/>
            <person name="Doyle S."/>
        </authorList>
    </citation>
    <scope>NUCLEOTIDE SEQUENCE [LARGE SCALE GENOMIC DNA]</scope>
    <source>
        <strain evidence="2 3">NCTC7807</strain>
    </source>
</reference>
<proteinExistence type="predicted"/>
<evidence type="ECO:0000256" key="1">
    <source>
        <dbReference type="SAM" id="Phobius"/>
    </source>
</evidence>
<protein>
    <submittedName>
        <fullName evidence="2">Uncharacterized protein</fullName>
    </submittedName>
</protein>
<organism evidence="2 3">
    <name type="scientific">Streptomyces griseus</name>
    <dbReference type="NCBI Taxonomy" id="1911"/>
    <lineage>
        <taxon>Bacteria</taxon>
        <taxon>Bacillati</taxon>
        <taxon>Actinomycetota</taxon>
        <taxon>Actinomycetes</taxon>
        <taxon>Kitasatosporales</taxon>
        <taxon>Streptomycetaceae</taxon>
        <taxon>Streptomyces</taxon>
    </lineage>
</organism>